<dbReference type="Gene3D" id="3.30.1600.10">
    <property type="entry name" value="SIR2/SIRT2 'Small Domain"/>
    <property type="match status" value="1"/>
</dbReference>
<keyword evidence="1" id="KW-0808">Transferase</keyword>
<comment type="caution">
    <text evidence="3 4">Lacks conserved residue(s) required for the propagation of feature annotation.</text>
</comment>
<protein>
    <recommendedName>
        <fullName evidence="3">NAD-dependent protein deacylase</fullName>
        <ecNumber evidence="3">2.3.1.286</ecNumber>
    </recommendedName>
    <alternativeName>
        <fullName evidence="3">Regulatory protein SIR2 homolog</fullName>
    </alternativeName>
</protein>
<dbReference type="InterPro" id="IPR026590">
    <property type="entry name" value="Ssirtuin_cat_dom"/>
</dbReference>
<feature type="domain" description="Deacetylase sirtuin-type" evidence="5">
    <location>
        <begin position="2"/>
        <end position="263"/>
    </location>
</feature>
<dbReference type="GO" id="GO:0036055">
    <property type="term" value="F:protein-succinyllysine desuccinylase activity"/>
    <property type="evidence" value="ECO:0007669"/>
    <property type="project" value="UniProtKB-UniRule"/>
</dbReference>
<dbReference type="PROSITE" id="PS50305">
    <property type="entry name" value="SIRTUIN"/>
    <property type="match status" value="1"/>
</dbReference>
<dbReference type="GO" id="GO:0070403">
    <property type="term" value="F:NAD+ binding"/>
    <property type="evidence" value="ECO:0007669"/>
    <property type="project" value="UniProtKB-UniRule"/>
</dbReference>
<dbReference type="Proteomes" id="UP000500755">
    <property type="component" value="Chromosome"/>
</dbReference>
<dbReference type="NCBIfam" id="NF001753">
    <property type="entry name" value="PRK00481.1-3"/>
    <property type="match status" value="1"/>
</dbReference>
<dbReference type="SUPFAM" id="SSF52467">
    <property type="entry name" value="DHS-like NAD/FAD-binding domain"/>
    <property type="match status" value="1"/>
</dbReference>
<feature type="active site" description="Proton acceptor" evidence="3">
    <location>
        <position position="125"/>
    </location>
</feature>
<keyword evidence="2 3" id="KW-0520">NAD</keyword>
<evidence type="ECO:0000259" key="5">
    <source>
        <dbReference type="PROSITE" id="PS50305"/>
    </source>
</evidence>
<dbReference type="InterPro" id="IPR029035">
    <property type="entry name" value="DHS-like_NAD/FAD-binding_dom"/>
</dbReference>
<comment type="function">
    <text evidence="3">NAD-dependent lysine deacetylase and desuccinylase that specifically removes acetyl and succinyl groups on target proteins. Modulates the activities of several proteins which are inactive in their acylated form.</text>
</comment>
<sequence>MRDNPSTALDEARAWLRDARRVAVLTGAGVSAESGVPTFRDAQTGLWARFRPEDLATEQAFRRNPGRVWDWYAERREKLLGVQPNAGHHALAAFARRAPGRLTLITQNVDGLHQLAGSEGVLCLHGRLADDRWLDHPRPCCDLARAVPDRPPRCAGCGNLVRPGVVWFGEALPTQALDAAQQAVQACDVMLVVGTAGAVYPAAGLAHQARQAGARVVVLNIGPSELDGIAHAVLRGPSSQLLPALLDVSFHFSINRVREGEAQTVRPVRQAKPTK</sequence>
<dbReference type="EMBL" id="CP051298">
    <property type="protein sequence ID" value="QKD43953.1"/>
    <property type="molecule type" value="Genomic_DNA"/>
</dbReference>
<feature type="binding site" evidence="3">
    <location>
        <begin position="220"/>
        <end position="222"/>
    </location>
    <ligand>
        <name>NAD(+)</name>
        <dbReference type="ChEBI" id="CHEBI:57540"/>
    </ligand>
</feature>
<dbReference type="Pfam" id="PF02146">
    <property type="entry name" value="SIR2"/>
    <property type="match status" value="1"/>
</dbReference>
<comment type="domain">
    <text evidence="3">2 residues (Tyr-72 and Arg-75) present in a large hydrophobic pocket are probably involved in substrate specificity. They are important for desuccinylation activity, but dispensable for deacetylation activity.</text>
</comment>
<evidence type="ECO:0000256" key="4">
    <source>
        <dbReference type="PROSITE-ProRule" id="PRU00236"/>
    </source>
</evidence>
<organism evidence="6 7">
    <name type="scientific">Alicycliphilus denitrificans</name>
    <dbReference type="NCBI Taxonomy" id="179636"/>
    <lineage>
        <taxon>Bacteria</taxon>
        <taxon>Pseudomonadati</taxon>
        <taxon>Pseudomonadota</taxon>
        <taxon>Betaproteobacteria</taxon>
        <taxon>Burkholderiales</taxon>
        <taxon>Comamonadaceae</taxon>
        <taxon>Alicycliphilus</taxon>
    </lineage>
</organism>
<dbReference type="InterPro" id="IPR026591">
    <property type="entry name" value="Sirtuin_cat_small_dom_sf"/>
</dbReference>
<evidence type="ECO:0000256" key="3">
    <source>
        <dbReference type="HAMAP-Rule" id="MF_01121"/>
    </source>
</evidence>
<keyword evidence="3" id="KW-0963">Cytoplasm</keyword>
<dbReference type="InterPro" id="IPR050134">
    <property type="entry name" value="NAD-dep_sirtuin_deacylases"/>
</dbReference>
<dbReference type="RefSeq" id="WP_013722378.1">
    <property type="nucleotide sequence ID" value="NZ_CP051298.1"/>
</dbReference>
<dbReference type="GO" id="GO:0036054">
    <property type="term" value="F:protein-malonyllysine demalonylase activity"/>
    <property type="evidence" value="ECO:0007669"/>
    <property type="project" value="InterPro"/>
</dbReference>
<dbReference type="PANTHER" id="PTHR11085">
    <property type="entry name" value="NAD-DEPENDENT PROTEIN DEACYLASE SIRTUIN-5, MITOCHONDRIAL-RELATED"/>
    <property type="match status" value="1"/>
</dbReference>
<comment type="catalytic activity">
    <reaction evidence="3">
        <text>N(6)-succinyl-L-lysyl-[protein] + NAD(+) + H2O = 2''-O-succinyl-ADP-D-ribose + nicotinamide + L-lysyl-[protein]</text>
        <dbReference type="Rhea" id="RHEA:47668"/>
        <dbReference type="Rhea" id="RHEA-COMP:9752"/>
        <dbReference type="Rhea" id="RHEA-COMP:11877"/>
        <dbReference type="ChEBI" id="CHEBI:15377"/>
        <dbReference type="ChEBI" id="CHEBI:17154"/>
        <dbReference type="ChEBI" id="CHEBI:29969"/>
        <dbReference type="ChEBI" id="CHEBI:57540"/>
        <dbReference type="ChEBI" id="CHEBI:87830"/>
        <dbReference type="ChEBI" id="CHEBI:87832"/>
    </reaction>
</comment>
<dbReference type="GO" id="GO:0005737">
    <property type="term" value="C:cytoplasm"/>
    <property type="evidence" value="ECO:0007669"/>
    <property type="project" value="UniProtKB-SubCell"/>
</dbReference>
<dbReference type="GO" id="GO:0017136">
    <property type="term" value="F:histone deacetylase activity, NAD-dependent"/>
    <property type="evidence" value="ECO:0007669"/>
    <property type="project" value="TreeGrafter"/>
</dbReference>
<dbReference type="PANTHER" id="PTHR11085:SF4">
    <property type="entry name" value="NAD-DEPENDENT PROTEIN DEACYLASE"/>
    <property type="match status" value="1"/>
</dbReference>
<feature type="binding site" evidence="3">
    <location>
        <position position="72"/>
    </location>
    <ligand>
        <name>substrate</name>
    </ligand>
</feature>
<evidence type="ECO:0000313" key="6">
    <source>
        <dbReference type="EMBL" id="QKD43953.1"/>
    </source>
</evidence>
<evidence type="ECO:0000256" key="1">
    <source>
        <dbReference type="ARBA" id="ARBA00022679"/>
    </source>
</evidence>
<name>A0A858ZT52_9BURK</name>
<dbReference type="InterPro" id="IPR003000">
    <property type="entry name" value="Sirtuin"/>
</dbReference>
<comment type="catalytic activity">
    <reaction evidence="3">
        <text>N(6)-acetyl-L-lysyl-[protein] + NAD(+) + H2O = 2''-O-acetyl-ADP-D-ribose + nicotinamide + L-lysyl-[protein]</text>
        <dbReference type="Rhea" id="RHEA:43636"/>
        <dbReference type="Rhea" id="RHEA-COMP:9752"/>
        <dbReference type="Rhea" id="RHEA-COMP:10731"/>
        <dbReference type="ChEBI" id="CHEBI:15377"/>
        <dbReference type="ChEBI" id="CHEBI:17154"/>
        <dbReference type="ChEBI" id="CHEBI:29969"/>
        <dbReference type="ChEBI" id="CHEBI:57540"/>
        <dbReference type="ChEBI" id="CHEBI:61930"/>
        <dbReference type="ChEBI" id="CHEBI:83767"/>
        <dbReference type="EC" id="2.3.1.286"/>
    </reaction>
</comment>
<feature type="binding site" evidence="3">
    <location>
        <position position="238"/>
    </location>
    <ligand>
        <name>NAD(+)</name>
        <dbReference type="ChEBI" id="CHEBI:57540"/>
    </ligand>
</feature>
<comment type="subcellular location">
    <subcellularLocation>
        <location evidence="3">Cytoplasm</location>
    </subcellularLocation>
</comment>
<dbReference type="HAMAP" id="MF_01121">
    <property type="entry name" value="Sirtuin_ClassIII"/>
    <property type="match status" value="1"/>
</dbReference>
<gene>
    <name evidence="3" type="primary">cobB</name>
    <name evidence="6" type="ORF">HF896_10160</name>
</gene>
<dbReference type="EC" id="2.3.1.286" evidence="3"/>
<dbReference type="OMA" id="LIHMHGE"/>
<accession>A0A858ZT52</accession>
<feature type="binding site" evidence="3">
    <location>
        <position position="75"/>
    </location>
    <ligand>
        <name>substrate</name>
    </ligand>
</feature>
<dbReference type="CDD" id="cd01412">
    <property type="entry name" value="SIRT5_Af1_CobB"/>
    <property type="match status" value="1"/>
</dbReference>
<dbReference type="AlphaFoldDB" id="A0A858ZT52"/>
<proteinExistence type="inferred from homology"/>
<feature type="binding site" evidence="3">
    <location>
        <begin position="107"/>
        <end position="110"/>
    </location>
    <ligand>
        <name>NAD(+)</name>
        <dbReference type="ChEBI" id="CHEBI:57540"/>
    </ligand>
</feature>
<reference evidence="6 7" key="1">
    <citation type="submission" date="2020-05" db="EMBL/GenBank/DDBJ databases">
        <title>Complete genome sequence of Alicycliphilus denitrificans DP3.</title>
        <authorList>
            <person name="Chen X."/>
        </authorList>
    </citation>
    <scope>NUCLEOTIDE SEQUENCE [LARGE SCALE GENOMIC DNA]</scope>
    <source>
        <strain evidence="6 7">DP3</strain>
    </source>
</reference>
<comment type="similarity">
    <text evidence="3">Belongs to the sirtuin family. Class III subfamily.</text>
</comment>
<evidence type="ECO:0000256" key="2">
    <source>
        <dbReference type="ARBA" id="ARBA00023027"/>
    </source>
</evidence>
<dbReference type="InterPro" id="IPR027546">
    <property type="entry name" value="Sirtuin_class_III"/>
</dbReference>
<evidence type="ECO:0000313" key="7">
    <source>
        <dbReference type="Proteomes" id="UP000500755"/>
    </source>
</evidence>
<dbReference type="Gene3D" id="3.40.50.1220">
    <property type="entry name" value="TPP-binding domain"/>
    <property type="match status" value="1"/>
</dbReference>